<dbReference type="Gene3D" id="3.30.200.20">
    <property type="entry name" value="Phosphorylase Kinase, domain 1"/>
    <property type="match status" value="1"/>
</dbReference>
<reference evidence="2 3" key="2">
    <citation type="submission" date="2018-11" db="EMBL/GenBank/DDBJ databases">
        <authorList>
            <consortium name="Pathogen Informatics"/>
        </authorList>
    </citation>
    <scope>NUCLEOTIDE SEQUENCE [LARGE SCALE GENOMIC DNA]</scope>
</reference>
<organism evidence="4">
    <name type="scientific">Hydatigena taeniaeformis</name>
    <name type="common">Feline tapeworm</name>
    <name type="synonym">Taenia taeniaeformis</name>
    <dbReference type="NCBI Taxonomy" id="6205"/>
    <lineage>
        <taxon>Eukaryota</taxon>
        <taxon>Metazoa</taxon>
        <taxon>Spiralia</taxon>
        <taxon>Lophotrochozoa</taxon>
        <taxon>Platyhelminthes</taxon>
        <taxon>Cestoda</taxon>
        <taxon>Eucestoda</taxon>
        <taxon>Cyclophyllidea</taxon>
        <taxon>Taeniidae</taxon>
        <taxon>Hydatigera</taxon>
    </lineage>
</organism>
<dbReference type="AlphaFoldDB" id="A0A0R3X9C4"/>
<proteinExistence type="predicted"/>
<dbReference type="InterPro" id="IPR011009">
    <property type="entry name" value="Kinase-like_dom_sf"/>
</dbReference>
<accession>A0A0R3X9C4</accession>
<evidence type="ECO:0000313" key="3">
    <source>
        <dbReference type="Proteomes" id="UP000274429"/>
    </source>
</evidence>
<dbReference type="Proteomes" id="UP000274429">
    <property type="component" value="Unassembled WGS sequence"/>
</dbReference>
<gene>
    <name evidence="2" type="ORF">TTAC_LOCUS10134</name>
</gene>
<evidence type="ECO:0000313" key="2">
    <source>
        <dbReference type="EMBL" id="VDM35114.1"/>
    </source>
</evidence>
<dbReference type="EMBL" id="UYWX01021343">
    <property type="protein sequence ID" value="VDM35114.1"/>
    <property type="molecule type" value="Genomic_DNA"/>
</dbReference>
<evidence type="ECO:0000313" key="4">
    <source>
        <dbReference type="WBParaSite" id="TTAC_0001014901-mRNA-1"/>
    </source>
</evidence>
<dbReference type="STRING" id="6205.A0A0R3X9C4"/>
<dbReference type="WBParaSite" id="TTAC_0001014901-mRNA-1">
    <property type="protein sequence ID" value="TTAC_0001014901-mRNA-1"/>
    <property type="gene ID" value="TTAC_0001014901"/>
</dbReference>
<feature type="region of interest" description="Disordered" evidence="1">
    <location>
        <begin position="1"/>
        <end position="34"/>
    </location>
</feature>
<sequence length="138" mass="15115">METIKNRVGFIRNPVSNTKSPRSRPPPQSSMKHSATCEFTNSTPVNASLKSSPSVGNLSSGLKSPYDLLLEQIKRRGDLETSITPSGRQAQSENLTIVGRYTLHEVLGKGSFSKVQLATHQLTKGKLPLRILTNKPFV</sequence>
<dbReference type="OrthoDB" id="193931at2759"/>
<reference evidence="4" key="1">
    <citation type="submission" date="2017-02" db="UniProtKB">
        <authorList>
            <consortium name="WormBaseParasite"/>
        </authorList>
    </citation>
    <scope>IDENTIFICATION</scope>
</reference>
<protein>
    <submittedName>
        <fullName evidence="4">Protein kinase domain-containing protein</fullName>
    </submittedName>
</protein>
<name>A0A0R3X9C4_HYDTA</name>
<evidence type="ECO:0000256" key="1">
    <source>
        <dbReference type="SAM" id="MobiDB-lite"/>
    </source>
</evidence>
<keyword evidence="3" id="KW-1185">Reference proteome</keyword>
<dbReference type="SUPFAM" id="SSF56112">
    <property type="entry name" value="Protein kinase-like (PK-like)"/>
    <property type="match status" value="1"/>
</dbReference>